<dbReference type="PRINTS" id="PR00059">
    <property type="entry name" value="RIBOSOMALL6"/>
</dbReference>
<evidence type="ECO:0000256" key="4">
    <source>
        <dbReference type="RuleBase" id="RU003869"/>
    </source>
</evidence>
<accession>A0ABS1DAU7</accession>
<evidence type="ECO:0000313" key="8">
    <source>
        <dbReference type="Proteomes" id="UP001296873"/>
    </source>
</evidence>
<dbReference type="GO" id="GO:0005840">
    <property type="term" value="C:ribosome"/>
    <property type="evidence" value="ECO:0007669"/>
    <property type="project" value="UniProtKB-KW"/>
</dbReference>
<dbReference type="Pfam" id="PF00347">
    <property type="entry name" value="Ribosomal_L6"/>
    <property type="match status" value="2"/>
</dbReference>
<dbReference type="Proteomes" id="UP001296873">
    <property type="component" value="Unassembled WGS sequence"/>
</dbReference>
<comment type="function">
    <text evidence="3 5">This protein binds to the 23S rRNA, and is important in its secondary structure. It is located near the subunit interface in the base of the L7/L12 stalk, and near the tRNA binding site of the peptidyltransferase center.</text>
</comment>
<dbReference type="PIRSF" id="PIRSF002162">
    <property type="entry name" value="Ribosomal_L6"/>
    <property type="match status" value="1"/>
</dbReference>
<evidence type="ECO:0000313" key="7">
    <source>
        <dbReference type="EMBL" id="MBK1666848.1"/>
    </source>
</evidence>
<keyword evidence="1 3" id="KW-0689">Ribosomal protein</keyword>
<comment type="similarity">
    <text evidence="3 4">Belongs to the universal ribosomal protein uL6 family.</text>
</comment>
<name>A0ABS1DAU7_9PROT</name>
<evidence type="ECO:0000256" key="1">
    <source>
        <dbReference type="ARBA" id="ARBA00022980"/>
    </source>
</evidence>
<dbReference type="PROSITE" id="PS00525">
    <property type="entry name" value="RIBOSOMAL_L6_1"/>
    <property type="match status" value="1"/>
</dbReference>
<dbReference type="NCBIfam" id="TIGR03654">
    <property type="entry name" value="L6_bact"/>
    <property type="match status" value="1"/>
</dbReference>
<protein>
    <recommendedName>
        <fullName evidence="3">Large ribosomal subunit protein uL6</fullName>
    </recommendedName>
</protein>
<dbReference type="Gene3D" id="3.90.930.12">
    <property type="entry name" value="Ribosomal protein L6, alpha-beta domain"/>
    <property type="match status" value="2"/>
</dbReference>
<proteinExistence type="inferred from homology"/>
<dbReference type="HAMAP" id="MF_01365_B">
    <property type="entry name" value="Ribosomal_uL6_B"/>
    <property type="match status" value="1"/>
</dbReference>
<dbReference type="InterPro" id="IPR000702">
    <property type="entry name" value="Ribosomal_uL6-like"/>
</dbReference>
<dbReference type="EMBL" id="NRRL01000002">
    <property type="protein sequence ID" value="MBK1666848.1"/>
    <property type="molecule type" value="Genomic_DNA"/>
</dbReference>
<dbReference type="InterPro" id="IPR036789">
    <property type="entry name" value="Ribosomal_uL6-like_a/b-dom_sf"/>
</dbReference>
<keyword evidence="8" id="KW-1185">Reference proteome</keyword>
<evidence type="ECO:0000259" key="6">
    <source>
        <dbReference type="Pfam" id="PF00347"/>
    </source>
</evidence>
<dbReference type="InterPro" id="IPR002358">
    <property type="entry name" value="Ribosomal_uL6_CS"/>
</dbReference>
<comment type="caution">
    <text evidence="7">The sequence shown here is derived from an EMBL/GenBank/DDBJ whole genome shotgun (WGS) entry which is preliminary data.</text>
</comment>
<keyword evidence="3 5" id="KW-0694">RNA-binding</keyword>
<dbReference type="InterPro" id="IPR020040">
    <property type="entry name" value="Ribosomal_uL6_a/b-dom"/>
</dbReference>
<feature type="domain" description="Large ribosomal subunit protein uL6 alpha-beta" evidence="6">
    <location>
        <begin position="92"/>
        <end position="165"/>
    </location>
</feature>
<dbReference type="RefSeq" id="WP_200338901.1">
    <property type="nucleotide sequence ID" value="NZ_NRRL01000002.1"/>
</dbReference>
<dbReference type="InterPro" id="IPR019906">
    <property type="entry name" value="Ribosomal_uL6_bac-type"/>
</dbReference>
<organism evidence="7 8">
    <name type="scientific">Rhodovibrio sodomensis</name>
    <dbReference type="NCBI Taxonomy" id="1088"/>
    <lineage>
        <taxon>Bacteria</taxon>
        <taxon>Pseudomonadati</taxon>
        <taxon>Pseudomonadota</taxon>
        <taxon>Alphaproteobacteria</taxon>
        <taxon>Rhodospirillales</taxon>
        <taxon>Rhodovibrionaceae</taxon>
        <taxon>Rhodovibrio</taxon>
    </lineage>
</organism>
<evidence type="ECO:0000256" key="3">
    <source>
        <dbReference type="HAMAP-Rule" id="MF_01365"/>
    </source>
</evidence>
<gene>
    <name evidence="3" type="primary">rplF</name>
    <name evidence="7" type="ORF">CKO28_02165</name>
</gene>
<comment type="subunit">
    <text evidence="3">Part of the 50S ribosomal subunit.</text>
</comment>
<keyword evidence="2 3" id="KW-0687">Ribonucleoprotein</keyword>
<feature type="domain" description="Large ribosomal subunit protein uL6 alpha-beta" evidence="6">
    <location>
        <begin position="11"/>
        <end position="83"/>
    </location>
</feature>
<reference evidence="7 8" key="1">
    <citation type="journal article" date="2020" name="Microorganisms">
        <title>Osmotic Adaptation and Compatible Solute Biosynthesis of Phototrophic Bacteria as Revealed from Genome Analyses.</title>
        <authorList>
            <person name="Imhoff J.F."/>
            <person name="Rahn T."/>
            <person name="Kunzel S."/>
            <person name="Keller A."/>
            <person name="Neulinger S.C."/>
        </authorList>
    </citation>
    <scope>NUCLEOTIDE SEQUENCE [LARGE SCALE GENOMIC DNA]</scope>
    <source>
        <strain evidence="7 8">DSM 9895</strain>
    </source>
</reference>
<evidence type="ECO:0000256" key="2">
    <source>
        <dbReference type="ARBA" id="ARBA00023274"/>
    </source>
</evidence>
<dbReference type="SUPFAM" id="SSF56053">
    <property type="entry name" value="Ribosomal protein L6"/>
    <property type="match status" value="2"/>
</dbReference>
<sequence>MSRVGKNPVAIPDGVEIDVRQTEIRVKGQKGELVAPVNDLVRTEHKDGKFSVRPVDENNPKARAMWGTTRAIVANMVIGVTSGFSRELEINGVGFRAQVQGSNLFLQLGFSHDIYYPIPSDLKVECPKPTSVKVSGADKQRVGQFAAEIRAMRPPEPYKGKGIRYIDETILRKEGKKK</sequence>
<evidence type="ECO:0000256" key="5">
    <source>
        <dbReference type="RuleBase" id="RU003870"/>
    </source>
</evidence>
<dbReference type="PANTHER" id="PTHR11655:SF14">
    <property type="entry name" value="LARGE RIBOSOMAL SUBUNIT PROTEIN UL6M"/>
    <property type="match status" value="1"/>
</dbReference>
<dbReference type="PANTHER" id="PTHR11655">
    <property type="entry name" value="60S/50S RIBOSOMAL PROTEIN L6/L9"/>
    <property type="match status" value="1"/>
</dbReference>
<keyword evidence="3 5" id="KW-0699">rRNA-binding</keyword>